<dbReference type="PANTHER" id="PTHR30363:SF28">
    <property type="entry name" value="TRANSCRIPTIONAL REGULATORY PROTEIN-RELATED"/>
    <property type="match status" value="1"/>
</dbReference>
<proteinExistence type="predicted"/>
<gene>
    <name evidence="2" type="ORF">AVDCRST_MAG24-543</name>
</gene>
<dbReference type="AlphaFoldDB" id="A0A6J4L6P3"/>
<feature type="region of interest" description="Disordered" evidence="1">
    <location>
        <begin position="1"/>
        <end position="20"/>
    </location>
</feature>
<dbReference type="SUPFAM" id="SSF46785">
    <property type="entry name" value="Winged helix' DNA-binding domain"/>
    <property type="match status" value="1"/>
</dbReference>
<dbReference type="PANTHER" id="PTHR30363">
    <property type="entry name" value="HTH-TYPE TRANSCRIPTIONAL REGULATOR SRLR-RELATED"/>
    <property type="match status" value="1"/>
</dbReference>
<feature type="compositionally biased region" description="Basic and acidic residues" evidence="1">
    <location>
        <begin position="1"/>
        <end position="13"/>
    </location>
</feature>
<dbReference type="InterPro" id="IPR036390">
    <property type="entry name" value="WH_DNA-bd_sf"/>
</dbReference>
<sequence length="244" mass="26239">MEIDATARTRPEPGSDAPTRQRVARTILELGPSTAATLAQRLSLTPAAIRRHLDHLVETGLAESREPRSYGVRGRGRPAKLFALTAAGRDQFEQQYDDLAAQALRFLAETAGDEAVGRFAEQRLADLDTRITVLQVEQPGLPPAEALATAMTEAGYAATLTPGPVGVQLCQKHCPVSHVAHEFPQLCEAETALISRIVGGHVQRLATIAHGDGVCTTVIPDYPARPERSDTSTPRTTTAAEERH</sequence>
<reference evidence="2" key="1">
    <citation type="submission" date="2020-02" db="EMBL/GenBank/DDBJ databases">
        <authorList>
            <person name="Meier V. D."/>
        </authorList>
    </citation>
    <scope>NUCLEOTIDE SEQUENCE</scope>
    <source>
        <strain evidence="2">AVDCRST_MAG24</strain>
    </source>
</reference>
<name>A0A6J4L6P3_9ACTN</name>
<accession>A0A6J4L6P3</accession>
<evidence type="ECO:0000256" key="1">
    <source>
        <dbReference type="SAM" id="MobiDB-lite"/>
    </source>
</evidence>
<dbReference type="Gene3D" id="1.10.10.10">
    <property type="entry name" value="Winged helix-like DNA-binding domain superfamily/Winged helix DNA-binding domain"/>
    <property type="match status" value="1"/>
</dbReference>
<dbReference type="InterPro" id="IPR050313">
    <property type="entry name" value="Carb_Metab_HTH_regulators"/>
</dbReference>
<organism evidence="2">
    <name type="scientific">uncultured Nocardioidaceae bacterium</name>
    <dbReference type="NCBI Taxonomy" id="253824"/>
    <lineage>
        <taxon>Bacteria</taxon>
        <taxon>Bacillati</taxon>
        <taxon>Actinomycetota</taxon>
        <taxon>Actinomycetes</taxon>
        <taxon>Propionibacteriales</taxon>
        <taxon>Nocardioidaceae</taxon>
        <taxon>environmental samples</taxon>
    </lineage>
</organism>
<protein>
    <submittedName>
        <fullName evidence="2">Iron-sulfur cluster regulator SufR</fullName>
    </submittedName>
</protein>
<dbReference type="Pfam" id="PF12840">
    <property type="entry name" value="HTH_20"/>
    <property type="match status" value="1"/>
</dbReference>
<feature type="region of interest" description="Disordered" evidence="1">
    <location>
        <begin position="220"/>
        <end position="244"/>
    </location>
</feature>
<dbReference type="EMBL" id="CADCUF010000074">
    <property type="protein sequence ID" value="CAA9325450.1"/>
    <property type="molecule type" value="Genomic_DNA"/>
</dbReference>
<evidence type="ECO:0000313" key="2">
    <source>
        <dbReference type="EMBL" id="CAA9325450.1"/>
    </source>
</evidence>
<feature type="compositionally biased region" description="Polar residues" evidence="1">
    <location>
        <begin position="231"/>
        <end position="244"/>
    </location>
</feature>
<dbReference type="InterPro" id="IPR036388">
    <property type="entry name" value="WH-like_DNA-bd_sf"/>
</dbReference>